<dbReference type="OrthoDB" id="7870844at2"/>
<accession>A0A657LP77</accession>
<feature type="compositionally biased region" description="Basic and acidic residues" evidence="1">
    <location>
        <begin position="84"/>
        <end position="95"/>
    </location>
</feature>
<protein>
    <submittedName>
        <fullName evidence="3">Biotin transporter BioY</fullName>
    </submittedName>
</protein>
<keyword evidence="4" id="KW-1185">Reference proteome</keyword>
<proteinExistence type="predicted"/>
<evidence type="ECO:0000313" key="3">
    <source>
        <dbReference type="EMBL" id="OJF92690.1"/>
    </source>
</evidence>
<keyword evidence="2" id="KW-0472">Membrane</keyword>
<feature type="region of interest" description="Disordered" evidence="1">
    <location>
        <begin position="75"/>
        <end position="95"/>
    </location>
</feature>
<dbReference type="RefSeq" id="WP_071834780.1">
    <property type="nucleotide sequence ID" value="NZ_LSRP01000113.1"/>
</dbReference>
<gene>
    <name evidence="3" type="ORF">AX760_22235</name>
</gene>
<comment type="caution">
    <text evidence="3">The sequence shown here is derived from an EMBL/GenBank/DDBJ whole genome shotgun (WGS) entry which is preliminary data.</text>
</comment>
<keyword evidence="2" id="KW-0812">Transmembrane</keyword>
<dbReference type="Proteomes" id="UP000182661">
    <property type="component" value="Unassembled WGS sequence"/>
</dbReference>
<feature type="transmembrane region" description="Helical" evidence="2">
    <location>
        <begin position="174"/>
        <end position="195"/>
    </location>
</feature>
<organism evidence="3 4">
    <name type="scientific">Pararhizobium antarcticum</name>
    <dbReference type="NCBI Taxonomy" id="1798805"/>
    <lineage>
        <taxon>Bacteria</taxon>
        <taxon>Pseudomonadati</taxon>
        <taxon>Pseudomonadota</taxon>
        <taxon>Alphaproteobacteria</taxon>
        <taxon>Hyphomicrobiales</taxon>
        <taxon>Rhizobiaceae</taxon>
        <taxon>Rhizobium/Agrobacterium group</taxon>
        <taxon>Pararhizobium</taxon>
    </lineage>
</organism>
<feature type="region of interest" description="Disordered" evidence="1">
    <location>
        <begin position="205"/>
        <end position="230"/>
    </location>
</feature>
<keyword evidence="2" id="KW-1133">Transmembrane helix</keyword>
<reference evidence="3 4" key="1">
    <citation type="submission" date="2016-02" db="EMBL/GenBank/DDBJ databases">
        <title>Genome sequencing of a beta-galactosidase producing bacteria Rhizobium sp. 59.</title>
        <authorList>
            <person name="Wang D."/>
            <person name="Kot W."/>
            <person name="Qin Y."/>
            <person name="Hansen L."/>
            <person name="Naqvi K."/>
            <person name="Rensing C."/>
        </authorList>
    </citation>
    <scope>NUCLEOTIDE SEQUENCE [LARGE SCALE GENOMIC DNA]</scope>
    <source>
        <strain evidence="3 4">59</strain>
    </source>
</reference>
<evidence type="ECO:0000313" key="4">
    <source>
        <dbReference type="Proteomes" id="UP000182661"/>
    </source>
</evidence>
<evidence type="ECO:0000256" key="1">
    <source>
        <dbReference type="SAM" id="MobiDB-lite"/>
    </source>
</evidence>
<evidence type="ECO:0000256" key="2">
    <source>
        <dbReference type="SAM" id="Phobius"/>
    </source>
</evidence>
<name>A0A657LP77_9HYPH</name>
<dbReference type="AlphaFoldDB" id="A0A657LP77"/>
<sequence>MSGLETAIRHALERSDRTSAETRAKIYQSARNALEAGLRKQDVHDTEVIAQQRHRLEGIIHAIETQERAALKAQAASVVPPPVHPDDTIAGDDRRHAANDDAGTVMSVRREPEAQAEFSGDDSLDGLRPERFDETVPAGPAVAVPVEKLAGKPVRERRASVASPAKPRRRRGRFLSFLLVVVTLGAAFGAALWWAETSGLLKSDAERDTSVANPPATVRSEDFDGSQGLTTLGSQSGFTGDWIEVFKPTDIAQISPRSRATADPVSDEAGPRVRVTSATADADGDVLIEVPVSVLEQLSGKTSTVALTVRSGADKPTQFSVECDFASLGDCGRHRFTVNDEKVDMLFKVTFDRSLAPSAPGRILINSDVAGSGQSLNLFAIRILPGQ</sequence>
<dbReference type="EMBL" id="LSRP01000113">
    <property type="protein sequence ID" value="OJF92690.1"/>
    <property type="molecule type" value="Genomic_DNA"/>
</dbReference>